<dbReference type="OrthoDB" id="5327538at2759"/>
<proteinExistence type="predicted"/>
<dbReference type="Pfam" id="PF02036">
    <property type="entry name" value="SCP2"/>
    <property type="match status" value="1"/>
</dbReference>
<dbReference type="InterPro" id="IPR003033">
    <property type="entry name" value="SCP2_sterol-bd_dom"/>
</dbReference>
<dbReference type="SUPFAM" id="SSF55718">
    <property type="entry name" value="SCP-like"/>
    <property type="match status" value="1"/>
</dbReference>
<dbReference type="EMBL" id="AZIL01002225">
    <property type="protein sequence ID" value="EWM22282.1"/>
    <property type="molecule type" value="Genomic_DNA"/>
</dbReference>
<organism evidence="2 3">
    <name type="scientific">Nannochloropsis gaditana</name>
    <dbReference type="NCBI Taxonomy" id="72520"/>
    <lineage>
        <taxon>Eukaryota</taxon>
        <taxon>Sar</taxon>
        <taxon>Stramenopiles</taxon>
        <taxon>Ochrophyta</taxon>
        <taxon>Eustigmatophyceae</taxon>
        <taxon>Eustigmatales</taxon>
        <taxon>Monodopsidaceae</taxon>
        <taxon>Nannochloropsis</taxon>
    </lineage>
</organism>
<name>W7T718_9STRA</name>
<dbReference type="Gene3D" id="3.30.1050.10">
    <property type="entry name" value="SCP2 sterol-binding domain"/>
    <property type="match status" value="1"/>
</dbReference>
<sequence>MEKALKNEGAALAKKINGNYRFVVDDGNWVLDLKGASPSLRIGDKDSPVDVTLRVSDADFVQIVTGKLNSQQAFMKGKLKIKGNMGMAMKLESILKLARTKAKL</sequence>
<dbReference type="PANTHER" id="PTHR10094:SF25">
    <property type="entry name" value="SCP2 STEROL-BINDING DOMAIN-CONTAINING PROTEIN 1"/>
    <property type="match status" value="1"/>
</dbReference>
<protein>
    <submittedName>
        <fullName evidence="2">Sterol carrier protein 2</fullName>
    </submittedName>
</protein>
<keyword evidence="3" id="KW-1185">Reference proteome</keyword>
<accession>W7T718</accession>
<dbReference type="PANTHER" id="PTHR10094">
    <property type="entry name" value="STEROL CARRIER PROTEIN 2 SCP-2 FAMILY PROTEIN"/>
    <property type="match status" value="1"/>
</dbReference>
<feature type="domain" description="SCP2" evidence="1">
    <location>
        <begin position="6"/>
        <end position="96"/>
    </location>
</feature>
<reference evidence="2 3" key="1">
    <citation type="journal article" date="2014" name="Mol. Plant">
        <title>Chromosome Scale Genome Assembly and Transcriptome Profiling of Nannochloropsis gaditana in Nitrogen Depletion.</title>
        <authorList>
            <person name="Corteggiani Carpinelli E."/>
            <person name="Telatin A."/>
            <person name="Vitulo N."/>
            <person name="Forcato C."/>
            <person name="D'Angelo M."/>
            <person name="Schiavon R."/>
            <person name="Vezzi A."/>
            <person name="Giacometti G.M."/>
            <person name="Morosinotto T."/>
            <person name="Valle G."/>
        </authorList>
    </citation>
    <scope>NUCLEOTIDE SEQUENCE [LARGE SCALE GENOMIC DNA]</scope>
    <source>
        <strain evidence="2 3">B-31</strain>
    </source>
</reference>
<dbReference type="GO" id="GO:0005829">
    <property type="term" value="C:cytosol"/>
    <property type="evidence" value="ECO:0007669"/>
    <property type="project" value="TreeGrafter"/>
</dbReference>
<dbReference type="AlphaFoldDB" id="W7T718"/>
<evidence type="ECO:0000313" key="3">
    <source>
        <dbReference type="Proteomes" id="UP000019335"/>
    </source>
</evidence>
<comment type="caution">
    <text evidence="2">The sequence shown here is derived from an EMBL/GenBank/DDBJ whole genome shotgun (WGS) entry which is preliminary data.</text>
</comment>
<gene>
    <name evidence="2" type="ORF">Naga_100569g6</name>
</gene>
<evidence type="ECO:0000313" key="2">
    <source>
        <dbReference type="EMBL" id="EWM22282.1"/>
    </source>
</evidence>
<dbReference type="Proteomes" id="UP000019335">
    <property type="component" value="Unassembled WGS sequence"/>
</dbReference>
<evidence type="ECO:0000259" key="1">
    <source>
        <dbReference type="Pfam" id="PF02036"/>
    </source>
</evidence>
<dbReference type="InterPro" id="IPR036527">
    <property type="entry name" value="SCP2_sterol-bd_dom_sf"/>
</dbReference>